<organism evidence="1">
    <name type="scientific">Fusarium oxysporum f. sp. conglutinans race 2 54008</name>
    <dbReference type="NCBI Taxonomy" id="1089457"/>
    <lineage>
        <taxon>Eukaryota</taxon>
        <taxon>Fungi</taxon>
        <taxon>Dikarya</taxon>
        <taxon>Ascomycota</taxon>
        <taxon>Pezizomycotina</taxon>
        <taxon>Sordariomycetes</taxon>
        <taxon>Hypocreomycetidae</taxon>
        <taxon>Hypocreales</taxon>
        <taxon>Nectriaceae</taxon>
        <taxon>Fusarium</taxon>
        <taxon>Fusarium oxysporum species complex</taxon>
    </lineage>
</organism>
<dbReference type="EMBL" id="KK034314">
    <property type="protein sequence ID" value="EXL64151.1"/>
    <property type="molecule type" value="Genomic_DNA"/>
</dbReference>
<evidence type="ECO:0000313" key="1">
    <source>
        <dbReference type="EMBL" id="EXL64151.1"/>
    </source>
</evidence>
<accession>X0GWE2</accession>
<sequence>MSILFCNLAGSFPGSVLNKINSINVESYTGTAERVLCRSCRNTYEGADVRPLLQAAALKSLESHRPLVLGAIPIPIDRFRAFPCVALTGSKCTFQAPGELPISVLALYECTHLPRPLALGALRK</sequence>
<name>X0GWE2_FUSOX</name>
<dbReference type="HOGENOM" id="CLU_2004049_0_0_1"/>
<proteinExistence type="predicted"/>
<reference evidence="1" key="2">
    <citation type="submission" date="2014-03" db="EMBL/GenBank/DDBJ databases">
        <title>The Genome Annotation of Fusarium oxysporum PHW808.</title>
        <authorList>
            <consortium name="The Broad Institute Genomics Platform"/>
            <person name="Ma L.-J."/>
            <person name="Corby-Kistler H."/>
            <person name="Broz K."/>
            <person name="Gale L.R."/>
            <person name="Jonkers W."/>
            <person name="O'Donnell K."/>
            <person name="Ploetz R."/>
            <person name="Steinberg C."/>
            <person name="Schwartz D.C."/>
            <person name="VanEtten H."/>
            <person name="Zhou S."/>
            <person name="Young S.K."/>
            <person name="Zeng Q."/>
            <person name="Gargeya S."/>
            <person name="Fitzgerald M."/>
            <person name="Abouelleil A."/>
            <person name="Alvarado L."/>
            <person name="Chapman S.B."/>
            <person name="Gainer-Dewar J."/>
            <person name="Goldberg J."/>
            <person name="Griggs A."/>
            <person name="Gujja S."/>
            <person name="Hansen M."/>
            <person name="Howarth C."/>
            <person name="Imamovic A."/>
            <person name="Ireland A."/>
            <person name="Larimer J."/>
            <person name="McCowan C."/>
            <person name="Murphy C."/>
            <person name="Pearson M."/>
            <person name="Poon T.W."/>
            <person name="Priest M."/>
            <person name="Roberts A."/>
            <person name="Saif S."/>
            <person name="Shea T."/>
            <person name="Sykes S."/>
            <person name="Wortman J."/>
            <person name="Nusbaum C."/>
            <person name="Birren B."/>
        </authorList>
    </citation>
    <scope>NUCLEOTIDE SEQUENCE</scope>
    <source>
        <strain evidence="1">54008</strain>
    </source>
</reference>
<dbReference type="AlphaFoldDB" id="X0GWE2"/>
<reference evidence="1" key="1">
    <citation type="submission" date="2011-11" db="EMBL/GenBank/DDBJ databases">
        <title>The Genome Sequence of Fusarium oxysporum PHW808.</title>
        <authorList>
            <consortium name="The Broad Institute Genome Sequencing Platform"/>
            <person name="Ma L.-J."/>
            <person name="Gale L.R."/>
            <person name="Schwartz D.C."/>
            <person name="Zhou S."/>
            <person name="Corby-Kistler H."/>
            <person name="Young S.K."/>
            <person name="Zeng Q."/>
            <person name="Gargeya S."/>
            <person name="Fitzgerald M."/>
            <person name="Haas B."/>
            <person name="Abouelleil A."/>
            <person name="Alvarado L."/>
            <person name="Arachchi H.M."/>
            <person name="Berlin A."/>
            <person name="Brown A."/>
            <person name="Chapman S.B."/>
            <person name="Chen Z."/>
            <person name="Dunbar C."/>
            <person name="Freedman E."/>
            <person name="Gearin G."/>
            <person name="Goldberg J."/>
            <person name="Griggs A."/>
            <person name="Gujja S."/>
            <person name="Heiman D."/>
            <person name="Howarth C."/>
            <person name="Larson L."/>
            <person name="Lui A."/>
            <person name="MacDonald P.J.P."/>
            <person name="Montmayeur A."/>
            <person name="Murphy C."/>
            <person name="Neiman D."/>
            <person name="Pearson M."/>
            <person name="Priest M."/>
            <person name="Roberts A."/>
            <person name="Saif S."/>
            <person name="Shea T."/>
            <person name="Shenoy N."/>
            <person name="Sisk P."/>
            <person name="Stolte C."/>
            <person name="Sykes S."/>
            <person name="Wortman J."/>
            <person name="Nusbaum C."/>
            <person name="Birren B."/>
        </authorList>
    </citation>
    <scope>NUCLEOTIDE SEQUENCE [LARGE SCALE GENOMIC DNA]</scope>
    <source>
        <strain evidence="1">54008</strain>
    </source>
</reference>
<protein>
    <submittedName>
        <fullName evidence="1">Uncharacterized protein</fullName>
    </submittedName>
</protein>
<dbReference type="Proteomes" id="UP000030676">
    <property type="component" value="Unassembled WGS sequence"/>
</dbReference>
<gene>
    <name evidence="1" type="ORF">FOPG_19579</name>
</gene>